<gene>
    <name evidence="1" type="ORF">A33Q_3566</name>
</gene>
<dbReference type="Proteomes" id="UP000006073">
    <property type="component" value="Unassembled WGS sequence"/>
</dbReference>
<comment type="caution">
    <text evidence="1">The sequence shown here is derived from an EMBL/GenBank/DDBJ whole genome shotgun (WGS) entry which is preliminary data.</text>
</comment>
<name>S2D9F8_INDAL</name>
<proteinExistence type="predicted"/>
<keyword evidence="2" id="KW-1185">Reference proteome</keyword>
<evidence type="ECO:0000313" key="2">
    <source>
        <dbReference type="Proteomes" id="UP000006073"/>
    </source>
</evidence>
<protein>
    <submittedName>
        <fullName evidence="1">Uncharacterized protein</fullName>
    </submittedName>
</protein>
<sequence>MVKILSFCILIKSHINVKNIFILMVFRVLTYWELILA</sequence>
<dbReference type="STRING" id="1189612.A33Q_3566"/>
<accession>S2D9F8</accession>
<organism evidence="1 2">
    <name type="scientific">Indibacter alkaliphilus (strain CCUG 57479 / KCTC 22604 / LW1)</name>
    <dbReference type="NCBI Taxonomy" id="1189612"/>
    <lineage>
        <taxon>Bacteria</taxon>
        <taxon>Pseudomonadati</taxon>
        <taxon>Bacteroidota</taxon>
        <taxon>Cytophagia</taxon>
        <taxon>Cytophagales</taxon>
        <taxon>Cyclobacteriaceae</taxon>
    </lineage>
</organism>
<dbReference type="AlphaFoldDB" id="S2D9F8"/>
<evidence type="ECO:0000313" key="1">
    <source>
        <dbReference type="EMBL" id="EOZ93620.1"/>
    </source>
</evidence>
<reference evidence="1 2" key="1">
    <citation type="journal article" date="2013" name="Genome Announc.">
        <title>Draft Genome Sequence of Indibacter alkaliphilus Strain LW1T, Isolated from Lonar Lake, a Haloalkaline Lake in the Buldana District of Maharashtra, India.</title>
        <authorList>
            <person name="Singh A."/>
            <person name="Kumar Jangir P."/>
            <person name="Sharma R."/>
            <person name="Singh A."/>
            <person name="Kumar Pinnaka A."/>
            <person name="Shivaji S."/>
        </authorList>
    </citation>
    <scope>NUCLEOTIDE SEQUENCE [LARGE SCALE GENOMIC DNA]</scope>
    <source>
        <strain evidence="2">CCUG 57479 / KCTC 22604 / LW1</strain>
    </source>
</reference>
<dbReference type="EMBL" id="ALWO02000045">
    <property type="protein sequence ID" value="EOZ93620.1"/>
    <property type="molecule type" value="Genomic_DNA"/>
</dbReference>